<evidence type="ECO:0000256" key="2">
    <source>
        <dbReference type="SAM" id="Phobius"/>
    </source>
</evidence>
<dbReference type="STRING" id="1314781.A0A166BGC1"/>
<keyword evidence="2" id="KW-0812">Transmembrane</keyword>
<keyword evidence="4" id="KW-1185">Reference proteome</keyword>
<proteinExistence type="predicted"/>
<name>A0A166BGC1_EXIGL</name>
<dbReference type="InParanoid" id="A0A166BGC1"/>
<dbReference type="Proteomes" id="UP000077266">
    <property type="component" value="Unassembled WGS sequence"/>
</dbReference>
<dbReference type="PANTHER" id="PTHR47534:SF3">
    <property type="entry name" value="ALCOHOL DEHYDROGENASE-LIKE C-TERMINAL DOMAIN-CONTAINING PROTEIN"/>
    <property type="match status" value="1"/>
</dbReference>
<evidence type="ECO:0008006" key="5">
    <source>
        <dbReference type="Google" id="ProtNLM"/>
    </source>
</evidence>
<protein>
    <recommendedName>
        <fullName evidence="5">NAD(P)-binding protein</fullName>
    </recommendedName>
</protein>
<feature type="transmembrane region" description="Helical" evidence="2">
    <location>
        <begin position="21"/>
        <end position="40"/>
    </location>
</feature>
<dbReference type="EMBL" id="KV425898">
    <property type="protein sequence ID" value="KZW00830.1"/>
    <property type="molecule type" value="Genomic_DNA"/>
</dbReference>
<dbReference type="PANTHER" id="PTHR47534">
    <property type="entry name" value="YALI0E05731P"/>
    <property type="match status" value="1"/>
</dbReference>
<reference evidence="3 4" key="1">
    <citation type="journal article" date="2016" name="Mol. Biol. Evol.">
        <title>Comparative Genomics of Early-Diverging Mushroom-Forming Fungi Provides Insights into the Origins of Lignocellulose Decay Capabilities.</title>
        <authorList>
            <person name="Nagy L.G."/>
            <person name="Riley R."/>
            <person name="Tritt A."/>
            <person name="Adam C."/>
            <person name="Daum C."/>
            <person name="Floudas D."/>
            <person name="Sun H."/>
            <person name="Yadav J.S."/>
            <person name="Pangilinan J."/>
            <person name="Larsson K.H."/>
            <person name="Matsuura K."/>
            <person name="Barry K."/>
            <person name="Labutti K."/>
            <person name="Kuo R."/>
            <person name="Ohm R.A."/>
            <person name="Bhattacharya S.S."/>
            <person name="Shirouzu T."/>
            <person name="Yoshinaga Y."/>
            <person name="Martin F.M."/>
            <person name="Grigoriev I.V."/>
            <person name="Hibbett D.S."/>
        </authorList>
    </citation>
    <scope>NUCLEOTIDE SEQUENCE [LARGE SCALE GENOMIC DNA]</scope>
    <source>
        <strain evidence="3 4">HHB12029</strain>
    </source>
</reference>
<keyword evidence="2" id="KW-0472">Membrane</keyword>
<dbReference type="InterPro" id="IPR052228">
    <property type="entry name" value="Sec_Metab_Biosynth_Oxidored"/>
</dbReference>
<dbReference type="SUPFAM" id="SSF51735">
    <property type="entry name" value="NAD(P)-binding Rossmann-fold domains"/>
    <property type="match status" value="1"/>
</dbReference>
<dbReference type="AlphaFoldDB" id="A0A166BGC1"/>
<dbReference type="InterPro" id="IPR036291">
    <property type="entry name" value="NAD(P)-bd_dom_sf"/>
</dbReference>
<evidence type="ECO:0000313" key="4">
    <source>
        <dbReference type="Proteomes" id="UP000077266"/>
    </source>
</evidence>
<keyword evidence="2" id="KW-1133">Transmembrane helix</keyword>
<accession>A0A166BGC1</accession>
<dbReference type="OrthoDB" id="2898509at2759"/>
<evidence type="ECO:0000313" key="3">
    <source>
        <dbReference type="EMBL" id="KZW00830.1"/>
    </source>
</evidence>
<dbReference type="GO" id="GO:0016491">
    <property type="term" value="F:oxidoreductase activity"/>
    <property type="evidence" value="ECO:0007669"/>
    <property type="project" value="UniProtKB-KW"/>
</dbReference>
<keyword evidence="1" id="KW-0560">Oxidoreductase</keyword>
<sequence>MPSLSAARVSNAQFAPKSRPVLVVFGGTGGIGAGIVRAFAHVPPSIGVHIVIIGRSKVAADALIASLPAHATSRYDFLPVNALLIHDLRLAIREQLYGTLGLKKINYLALSQGTVDMNSAALTSEGLHPMRSLGLYGRVRAALDLAPLLQAAAALGEDARVITVLGAGAGGPLNLEDVALRKGSVAANRRRIITYTDIYTLALAKRFPDISVTHIHPGLVKGGLKRGLSWPMRWVYGLVEWLFGTSSDDCGEWMMYALLDPTAKTGAHFKNRHAERAQPSRWADDKAQKIVWQHLEERSDL</sequence>
<organism evidence="3 4">
    <name type="scientific">Exidia glandulosa HHB12029</name>
    <dbReference type="NCBI Taxonomy" id="1314781"/>
    <lineage>
        <taxon>Eukaryota</taxon>
        <taxon>Fungi</taxon>
        <taxon>Dikarya</taxon>
        <taxon>Basidiomycota</taxon>
        <taxon>Agaricomycotina</taxon>
        <taxon>Agaricomycetes</taxon>
        <taxon>Auriculariales</taxon>
        <taxon>Exidiaceae</taxon>
        <taxon>Exidia</taxon>
    </lineage>
</organism>
<evidence type="ECO:0000256" key="1">
    <source>
        <dbReference type="ARBA" id="ARBA00023002"/>
    </source>
</evidence>
<dbReference type="Gene3D" id="3.40.50.720">
    <property type="entry name" value="NAD(P)-binding Rossmann-like Domain"/>
    <property type="match status" value="1"/>
</dbReference>
<gene>
    <name evidence="3" type="ORF">EXIGLDRAFT_830476</name>
</gene>